<evidence type="ECO:0000313" key="3">
    <source>
        <dbReference type="EMBL" id="OAH25078.1"/>
    </source>
</evidence>
<keyword evidence="1" id="KW-0732">Signal</keyword>
<dbReference type="Pfam" id="PF13472">
    <property type="entry name" value="Lipase_GDSL_2"/>
    <property type="match status" value="1"/>
</dbReference>
<dbReference type="EMBL" id="LSTQ01000026">
    <property type="protein sequence ID" value="OAH25078.1"/>
    <property type="molecule type" value="Genomic_DNA"/>
</dbReference>
<evidence type="ECO:0000313" key="4">
    <source>
        <dbReference type="Proteomes" id="UP000076947"/>
    </source>
</evidence>
<dbReference type="SUPFAM" id="SSF52266">
    <property type="entry name" value="SGNH hydrolase"/>
    <property type="match status" value="1"/>
</dbReference>
<dbReference type="InterPro" id="IPR036514">
    <property type="entry name" value="SGNH_hydro_sf"/>
</dbReference>
<dbReference type="Gene3D" id="3.40.50.1110">
    <property type="entry name" value="SGNH hydrolase"/>
    <property type="match status" value="1"/>
</dbReference>
<gene>
    <name evidence="3" type="ORF">AYJ05_07595</name>
</gene>
<reference evidence="4" key="1">
    <citation type="submission" date="2016-02" db="EMBL/GenBank/DDBJ databases">
        <authorList>
            <person name="Kaur G."/>
            <person name="Nair G.R."/>
            <person name="Mayilraj S."/>
        </authorList>
    </citation>
    <scope>NUCLEOTIDE SEQUENCE [LARGE SCALE GENOMIC DNA]</scope>
    <source>
        <strain evidence="4">GA-15</strain>
    </source>
</reference>
<keyword evidence="4" id="KW-1185">Reference proteome</keyword>
<feature type="domain" description="SGNH hydrolase-type esterase" evidence="2">
    <location>
        <begin position="61"/>
        <end position="280"/>
    </location>
</feature>
<feature type="chain" id="PRO_5043136898" description="SGNH hydrolase-type esterase domain-containing protein" evidence="1">
    <location>
        <begin position="25"/>
        <end position="291"/>
    </location>
</feature>
<dbReference type="OrthoDB" id="4529562at2"/>
<sequence>MKKFLGVVATTVAALALSTTAANAAPAGNVVMFGDSFFANPTYAQVGGIQAAPGSSDIFYQGQPGSPSPQGCPQGQSNIGNELKKFGHDVVNMACSSAKAGGTSKRSNMQSQVSHALNRNTLNANTDSVLIQFGANDAPSLITDNPVTGASSDAILGEDYFKGMRDNISRIKRAAPNAKITVVSYPAVSAPNGALCPVRTQGFGPGFNLDFLAVAHNTEKFINSNMYRAARANNVNFYNLNAATKYNNMCANNSQRYVAGLVETGVPHNLSTHITHKGNREIARMLNNSAM</sequence>
<dbReference type="Proteomes" id="UP000076947">
    <property type="component" value="Unassembled WGS sequence"/>
</dbReference>
<evidence type="ECO:0000259" key="2">
    <source>
        <dbReference type="Pfam" id="PF13472"/>
    </source>
</evidence>
<accession>A0A177I8D6</accession>
<name>A0A177I8D6_9CORY</name>
<dbReference type="STRING" id="1705.CA21670_04710"/>
<evidence type="ECO:0000256" key="1">
    <source>
        <dbReference type="SAM" id="SignalP"/>
    </source>
</evidence>
<feature type="signal peptide" evidence="1">
    <location>
        <begin position="1"/>
        <end position="24"/>
    </location>
</feature>
<dbReference type="AlphaFoldDB" id="A0A177I8D6"/>
<protein>
    <recommendedName>
        <fullName evidence="2">SGNH hydrolase-type esterase domain-containing protein</fullName>
    </recommendedName>
</protein>
<dbReference type="RefSeq" id="WP_066840949.1">
    <property type="nucleotide sequence ID" value="NZ_CAOPJI010000038.1"/>
</dbReference>
<dbReference type="InterPro" id="IPR013830">
    <property type="entry name" value="SGNH_hydro"/>
</dbReference>
<proteinExistence type="predicted"/>
<organism evidence="3 4">
    <name type="scientific">Corynebacterium stationis</name>
    <dbReference type="NCBI Taxonomy" id="1705"/>
    <lineage>
        <taxon>Bacteria</taxon>
        <taxon>Bacillati</taxon>
        <taxon>Actinomycetota</taxon>
        <taxon>Actinomycetes</taxon>
        <taxon>Mycobacteriales</taxon>
        <taxon>Corynebacteriaceae</taxon>
        <taxon>Corynebacterium</taxon>
    </lineage>
</organism>
<comment type="caution">
    <text evidence="3">The sequence shown here is derived from an EMBL/GenBank/DDBJ whole genome shotgun (WGS) entry which is preliminary data.</text>
</comment>